<sequence>MAASSHQHSLVLERSTCQHYYHCVLYDISFDLPLREIAAQVVPSNDSDIVQRLTSVDCRVVPHQLHVYKEPLEKKFGYVSFFVHQAPHSSTAADDVHRLVREWVAVDLASQLAAVQCKVQLAQPPECHSSEPFLNALRLQCPLLDPKLAPDTKKLETFVLTRVRFGQRCDNASINQLNAMHCDNARAAASAGSGGAETEMCTDDRVTATEGELDVGAHSATHTLHEHVWKCVGTFSIAALSPKELVWLKKQLPSFPPLRITNGDIDTAHCDEAKLAQFFGTSLAPLFTVDEVTGAAAVNTVNLEA</sequence>
<reference evidence="1 2" key="1">
    <citation type="journal article" date="2018" name="Sci. Rep.">
        <title>A complete Leishmania donovani reference genome identifies novel genetic variations associated with virulence.</title>
        <authorList>
            <person name="Lypaczewski P."/>
            <person name="Hoshizaki J."/>
            <person name="Zhang W.-W."/>
            <person name="McCall L.-I."/>
            <person name="Torcivia-Rodriguez J."/>
            <person name="Simonyan V."/>
            <person name="Kaur A."/>
            <person name="Dewar K."/>
            <person name="Matlashewski G."/>
        </authorList>
    </citation>
    <scope>NUCLEOTIDE SEQUENCE [LARGE SCALE GENOMIC DNA]</scope>
    <source>
        <strain evidence="1 2">LdCL</strain>
    </source>
</reference>
<name>A0A3S7X5F5_LEIDO</name>
<dbReference type="EMBL" id="CP029531">
    <property type="protein sequence ID" value="AYU81669.1"/>
    <property type="molecule type" value="Genomic_DNA"/>
</dbReference>
<dbReference type="OrthoDB" id="251039at2759"/>
<proteinExistence type="predicted"/>
<dbReference type="Proteomes" id="UP000274082">
    <property type="component" value="Chromosome 32"/>
</dbReference>
<dbReference type="VEuPathDB" id="TriTrypDB:LdCL_320017800"/>
<dbReference type="VEuPathDB" id="TriTrypDB:LdBPK_321210.1"/>
<gene>
    <name evidence="1" type="ORF">LdCL_320017800</name>
</gene>
<evidence type="ECO:0000313" key="2">
    <source>
        <dbReference type="Proteomes" id="UP000274082"/>
    </source>
</evidence>
<dbReference type="AlphaFoldDB" id="A0A3S7X5F5"/>
<protein>
    <submittedName>
        <fullName evidence="1">Uncharacterized protein</fullName>
    </submittedName>
</protein>
<dbReference type="VEuPathDB" id="TriTrypDB:LDHU3_32.1560"/>
<accession>A0A3S7X5F5</accession>
<evidence type="ECO:0000313" key="1">
    <source>
        <dbReference type="EMBL" id="AYU81669.1"/>
    </source>
</evidence>
<organism evidence="1 2">
    <name type="scientific">Leishmania donovani</name>
    <dbReference type="NCBI Taxonomy" id="5661"/>
    <lineage>
        <taxon>Eukaryota</taxon>
        <taxon>Discoba</taxon>
        <taxon>Euglenozoa</taxon>
        <taxon>Kinetoplastea</taxon>
        <taxon>Metakinetoplastina</taxon>
        <taxon>Trypanosomatida</taxon>
        <taxon>Trypanosomatidae</taxon>
        <taxon>Leishmaniinae</taxon>
        <taxon>Leishmania</taxon>
    </lineage>
</organism>
<keyword evidence="2" id="KW-1185">Reference proteome</keyword>